<reference evidence="3" key="1">
    <citation type="submission" date="2022-11" db="UniProtKB">
        <authorList>
            <consortium name="WormBaseParasite"/>
        </authorList>
    </citation>
    <scope>IDENTIFICATION</scope>
</reference>
<dbReference type="WBParaSite" id="nRc.2.0.1.t10565-RA">
    <property type="protein sequence ID" value="nRc.2.0.1.t10565-RA"/>
    <property type="gene ID" value="nRc.2.0.1.g10565"/>
</dbReference>
<evidence type="ECO:0000256" key="1">
    <source>
        <dbReference type="SAM" id="MobiDB-lite"/>
    </source>
</evidence>
<name>A0A915I8S3_ROMCU</name>
<keyword evidence="2" id="KW-1185">Reference proteome</keyword>
<proteinExistence type="predicted"/>
<evidence type="ECO:0000313" key="3">
    <source>
        <dbReference type="WBParaSite" id="nRc.2.0.1.t10565-RA"/>
    </source>
</evidence>
<sequence>MQMGVWEASGPKSLHVFRSKKNRRYDLVPSPKGSQNSPIGARSKIARKYKPPRKIFPTMIGI</sequence>
<organism evidence="2 3">
    <name type="scientific">Romanomermis culicivorax</name>
    <name type="common">Nematode worm</name>
    <dbReference type="NCBI Taxonomy" id="13658"/>
    <lineage>
        <taxon>Eukaryota</taxon>
        <taxon>Metazoa</taxon>
        <taxon>Ecdysozoa</taxon>
        <taxon>Nematoda</taxon>
        <taxon>Enoplea</taxon>
        <taxon>Dorylaimia</taxon>
        <taxon>Mermithida</taxon>
        <taxon>Mermithoidea</taxon>
        <taxon>Mermithidae</taxon>
        <taxon>Romanomermis</taxon>
    </lineage>
</organism>
<protein>
    <submittedName>
        <fullName evidence="3">Uncharacterized protein</fullName>
    </submittedName>
</protein>
<evidence type="ECO:0000313" key="2">
    <source>
        <dbReference type="Proteomes" id="UP000887565"/>
    </source>
</evidence>
<dbReference type="Proteomes" id="UP000887565">
    <property type="component" value="Unplaced"/>
</dbReference>
<feature type="region of interest" description="Disordered" evidence="1">
    <location>
        <begin position="18"/>
        <end position="44"/>
    </location>
</feature>
<accession>A0A915I8S3</accession>
<dbReference type="AlphaFoldDB" id="A0A915I8S3"/>